<evidence type="ECO:0000256" key="3">
    <source>
        <dbReference type="ARBA" id="ARBA00022679"/>
    </source>
</evidence>
<protein>
    <recommendedName>
        <fullName evidence="2">RING-type E3 ubiquitin transferase</fullName>
        <ecNumber evidence="2">2.3.2.27</ecNumber>
    </recommendedName>
</protein>
<dbReference type="Proteomes" id="UP001318860">
    <property type="component" value="Unassembled WGS sequence"/>
</dbReference>
<comment type="caution">
    <text evidence="11">The sequence shown here is derived from an EMBL/GenBank/DDBJ whole genome shotgun (WGS) entry which is preliminary data.</text>
</comment>
<organism evidence="11 12">
    <name type="scientific">Rehmannia glutinosa</name>
    <name type="common">Chinese foxglove</name>
    <dbReference type="NCBI Taxonomy" id="99300"/>
    <lineage>
        <taxon>Eukaryota</taxon>
        <taxon>Viridiplantae</taxon>
        <taxon>Streptophyta</taxon>
        <taxon>Embryophyta</taxon>
        <taxon>Tracheophyta</taxon>
        <taxon>Spermatophyta</taxon>
        <taxon>Magnoliopsida</taxon>
        <taxon>eudicotyledons</taxon>
        <taxon>Gunneridae</taxon>
        <taxon>Pentapetalae</taxon>
        <taxon>asterids</taxon>
        <taxon>lamiids</taxon>
        <taxon>Lamiales</taxon>
        <taxon>Orobanchaceae</taxon>
        <taxon>Rehmannieae</taxon>
        <taxon>Rehmannia</taxon>
    </lineage>
</organism>
<evidence type="ECO:0000256" key="5">
    <source>
        <dbReference type="ARBA" id="ARBA00022771"/>
    </source>
</evidence>
<dbReference type="PANTHER" id="PTHR46463:SF16">
    <property type="entry name" value="E3 UBIQUITIN-PROTEIN LIGASE RHF1A"/>
    <property type="match status" value="1"/>
</dbReference>
<evidence type="ECO:0000256" key="8">
    <source>
        <dbReference type="PROSITE-ProRule" id="PRU00175"/>
    </source>
</evidence>
<evidence type="ECO:0000256" key="6">
    <source>
        <dbReference type="ARBA" id="ARBA00022786"/>
    </source>
</evidence>
<dbReference type="SMART" id="SM00184">
    <property type="entry name" value="RING"/>
    <property type="match status" value="1"/>
</dbReference>
<dbReference type="Gene3D" id="3.30.40.10">
    <property type="entry name" value="Zinc/RING finger domain, C3HC4 (zinc finger)"/>
    <property type="match status" value="1"/>
</dbReference>
<dbReference type="InterPro" id="IPR001841">
    <property type="entry name" value="Znf_RING"/>
</dbReference>
<dbReference type="EMBL" id="JABTTQ020002667">
    <property type="protein sequence ID" value="KAK6122659.1"/>
    <property type="molecule type" value="Genomic_DNA"/>
</dbReference>
<accession>A0ABR0UJ71</accession>
<dbReference type="PROSITE" id="PS50089">
    <property type="entry name" value="ZF_RING_2"/>
    <property type="match status" value="1"/>
</dbReference>
<evidence type="ECO:0000259" key="10">
    <source>
        <dbReference type="PROSITE" id="PS50089"/>
    </source>
</evidence>
<keyword evidence="6" id="KW-0833">Ubl conjugation pathway</keyword>
<evidence type="ECO:0000313" key="12">
    <source>
        <dbReference type="Proteomes" id="UP001318860"/>
    </source>
</evidence>
<keyword evidence="12" id="KW-1185">Reference proteome</keyword>
<gene>
    <name evidence="11" type="ORF">DH2020_043599</name>
</gene>
<dbReference type="InterPro" id="IPR013083">
    <property type="entry name" value="Znf_RING/FYVE/PHD"/>
</dbReference>
<proteinExistence type="predicted"/>
<feature type="domain" description="RING-type" evidence="10">
    <location>
        <begin position="27"/>
        <end position="68"/>
    </location>
</feature>
<evidence type="ECO:0000256" key="4">
    <source>
        <dbReference type="ARBA" id="ARBA00022723"/>
    </source>
</evidence>
<reference evidence="11 12" key="1">
    <citation type="journal article" date="2021" name="Comput. Struct. Biotechnol. J.">
        <title>De novo genome assembly of the potent medicinal plant Rehmannia glutinosa using nanopore technology.</title>
        <authorList>
            <person name="Ma L."/>
            <person name="Dong C."/>
            <person name="Song C."/>
            <person name="Wang X."/>
            <person name="Zheng X."/>
            <person name="Niu Y."/>
            <person name="Chen S."/>
            <person name="Feng W."/>
        </authorList>
    </citation>
    <scope>NUCLEOTIDE SEQUENCE [LARGE SCALE GENOMIC DNA]</scope>
    <source>
        <strain evidence="11">DH-2019</strain>
    </source>
</reference>
<dbReference type="SUPFAM" id="SSF57850">
    <property type="entry name" value="RING/U-box"/>
    <property type="match status" value="1"/>
</dbReference>
<dbReference type="Pfam" id="PF13639">
    <property type="entry name" value="zf-RING_2"/>
    <property type="match status" value="1"/>
</dbReference>
<dbReference type="EC" id="2.3.2.27" evidence="2"/>
<keyword evidence="5 8" id="KW-0863">Zinc-finger</keyword>
<comment type="catalytic activity">
    <reaction evidence="1">
        <text>S-ubiquitinyl-[E2 ubiquitin-conjugating enzyme]-L-cysteine + [acceptor protein]-L-lysine = [E2 ubiquitin-conjugating enzyme]-L-cysteine + N(6)-ubiquitinyl-[acceptor protein]-L-lysine.</text>
        <dbReference type="EC" id="2.3.2.27"/>
    </reaction>
</comment>
<keyword evidence="7" id="KW-0862">Zinc</keyword>
<evidence type="ECO:0000313" key="11">
    <source>
        <dbReference type="EMBL" id="KAK6122659.1"/>
    </source>
</evidence>
<sequence length="263" mass="28980">MATVLSSADSSSSSFVNITDDNFEDACSICLEPFTSLDPSTVTKCNHDYHLQCILEWFQRSNKCPVCSQHLVLKDPASQELLSGLENDKNLKLKNNFHPVDQHNEVNNDAAQVDVSDFEERATAQYVAVINKARIISRSIKQSTPAFRSSQYAAVMNRAHVNSRTRKQSTPDFGPSQIPPSVPSESIDSDNPGTSSSPKSLKSNIITASSKCKESILKNTRGLKEKFAVRNDSVKELSRGIQLEMTAGLIQSNLWNEAILAAF</sequence>
<evidence type="ECO:0000256" key="2">
    <source>
        <dbReference type="ARBA" id="ARBA00012483"/>
    </source>
</evidence>
<feature type="compositionally biased region" description="Polar residues" evidence="9">
    <location>
        <begin position="183"/>
        <end position="202"/>
    </location>
</feature>
<keyword evidence="4" id="KW-0479">Metal-binding</keyword>
<evidence type="ECO:0000256" key="1">
    <source>
        <dbReference type="ARBA" id="ARBA00000900"/>
    </source>
</evidence>
<evidence type="ECO:0000256" key="9">
    <source>
        <dbReference type="SAM" id="MobiDB-lite"/>
    </source>
</evidence>
<name>A0ABR0UJ71_REHGL</name>
<keyword evidence="3" id="KW-0808">Transferase</keyword>
<evidence type="ECO:0000256" key="7">
    <source>
        <dbReference type="ARBA" id="ARBA00022833"/>
    </source>
</evidence>
<feature type="region of interest" description="Disordered" evidence="9">
    <location>
        <begin position="161"/>
        <end position="202"/>
    </location>
</feature>
<dbReference type="PANTHER" id="PTHR46463">
    <property type="entry name" value="ZINC FINGER, RING/FYVE/PHD-TYPE"/>
    <property type="match status" value="1"/>
</dbReference>